<evidence type="ECO:0000256" key="2">
    <source>
        <dbReference type="PROSITE-ProRule" id="PRU00335"/>
    </source>
</evidence>
<keyword evidence="1 2" id="KW-0238">DNA-binding</keyword>
<dbReference type="PANTHER" id="PTHR30055">
    <property type="entry name" value="HTH-TYPE TRANSCRIPTIONAL REGULATOR RUTR"/>
    <property type="match status" value="1"/>
</dbReference>
<dbReference type="InterPro" id="IPR050109">
    <property type="entry name" value="HTH-type_TetR-like_transc_reg"/>
</dbReference>
<dbReference type="SUPFAM" id="SSF48498">
    <property type="entry name" value="Tetracyclin repressor-like, C-terminal domain"/>
    <property type="match status" value="1"/>
</dbReference>
<evidence type="ECO:0000259" key="3">
    <source>
        <dbReference type="PROSITE" id="PS50977"/>
    </source>
</evidence>
<dbReference type="InterPro" id="IPR001647">
    <property type="entry name" value="HTH_TetR"/>
</dbReference>
<dbReference type="GO" id="GO:0000976">
    <property type="term" value="F:transcription cis-regulatory region binding"/>
    <property type="evidence" value="ECO:0007669"/>
    <property type="project" value="TreeGrafter"/>
</dbReference>
<dbReference type="SUPFAM" id="SSF46689">
    <property type="entry name" value="Homeodomain-like"/>
    <property type="match status" value="1"/>
</dbReference>
<keyword evidence="5" id="KW-1185">Reference proteome</keyword>
<protein>
    <submittedName>
        <fullName evidence="4">Transcriptional regulator, TetR family</fullName>
    </submittedName>
</protein>
<dbReference type="Pfam" id="PF17937">
    <property type="entry name" value="TetR_C_28"/>
    <property type="match status" value="1"/>
</dbReference>
<evidence type="ECO:0000256" key="1">
    <source>
        <dbReference type="ARBA" id="ARBA00023125"/>
    </source>
</evidence>
<dbReference type="PANTHER" id="PTHR30055:SF148">
    <property type="entry name" value="TETR-FAMILY TRANSCRIPTIONAL REGULATOR"/>
    <property type="match status" value="1"/>
</dbReference>
<organism evidence="4 5">
    <name type="scientific">Paracidovorax valerianellae</name>
    <dbReference type="NCBI Taxonomy" id="187868"/>
    <lineage>
        <taxon>Bacteria</taxon>
        <taxon>Pseudomonadati</taxon>
        <taxon>Pseudomonadota</taxon>
        <taxon>Betaproteobacteria</taxon>
        <taxon>Burkholderiales</taxon>
        <taxon>Comamonadaceae</taxon>
        <taxon>Paracidovorax</taxon>
    </lineage>
</organism>
<dbReference type="EMBL" id="FMZC01000006">
    <property type="protein sequence ID" value="SDD46711.1"/>
    <property type="molecule type" value="Genomic_DNA"/>
</dbReference>
<dbReference type="PROSITE" id="PS50977">
    <property type="entry name" value="HTH_TETR_2"/>
    <property type="match status" value="1"/>
</dbReference>
<dbReference type="InterPro" id="IPR036271">
    <property type="entry name" value="Tet_transcr_reg_TetR-rel_C_sf"/>
</dbReference>
<dbReference type="PRINTS" id="PR00455">
    <property type="entry name" value="HTHTETR"/>
</dbReference>
<reference evidence="4 5" key="1">
    <citation type="submission" date="2016-10" db="EMBL/GenBank/DDBJ databases">
        <authorList>
            <person name="de Groot N.N."/>
        </authorList>
    </citation>
    <scope>NUCLEOTIDE SEQUENCE [LARGE SCALE GENOMIC DNA]</scope>
    <source>
        <strain evidence="4 5">DSM 16619</strain>
    </source>
</reference>
<dbReference type="GO" id="GO:0003700">
    <property type="term" value="F:DNA-binding transcription factor activity"/>
    <property type="evidence" value="ECO:0007669"/>
    <property type="project" value="TreeGrafter"/>
</dbReference>
<dbReference type="Gene3D" id="1.10.357.10">
    <property type="entry name" value="Tetracycline Repressor, domain 2"/>
    <property type="match status" value="1"/>
</dbReference>
<evidence type="ECO:0000313" key="5">
    <source>
        <dbReference type="Proteomes" id="UP000198781"/>
    </source>
</evidence>
<gene>
    <name evidence="4" type="ORF">SAMN05192589_106208</name>
</gene>
<dbReference type="RefSeq" id="WP_092743955.1">
    <property type="nucleotide sequence ID" value="NZ_FMZC01000006.1"/>
</dbReference>
<feature type="DNA-binding region" description="H-T-H motif" evidence="2">
    <location>
        <begin position="35"/>
        <end position="54"/>
    </location>
</feature>
<feature type="domain" description="HTH tetR-type" evidence="3">
    <location>
        <begin position="12"/>
        <end position="72"/>
    </location>
</feature>
<evidence type="ECO:0000313" key="4">
    <source>
        <dbReference type="EMBL" id="SDD46711.1"/>
    </source>
</evidence>
<dbReference type="Proteomes" id="UP000198781">
    <property type="component" value="Unassembled WGS sequence"/>
</dbReference>
<proteinExistence type="predicted"/>
<dbReference type="InterPro" id="IPR009057">
    <property type="entry name" value="Homeodomain-like_sf"/>
</dbReference>
<dbReference type="Pfam" id="PF00440">
    <property type="entry name" value="TetR_N"/>
    <property type="match status" value="1"/>
</dbReference>
<dbReference type="InterPro" id="IPR041479">
    <property type="entry name" value="TetR_CgmR_C"/>
</dbReference>
<name>A0A1G6UZN4_9BURK</name>
<sequence length="190" mass="20777">MSEAHKRLKQPERVRAQLLAVAGDLLVQNGPQAVTLDAVAQHAGVTKGGLQHHFRSKQALLEGLCDQLFETFDVSYAAALEAEPDGPGRHARAYLKSSFEATTAEELRTQRAIALLAFTLPSCRERWGIKMRDLLAGDGPDPAAADRLLLCRLAADGAWLDQLLDIYGTQPDRKDRLLSLLLQLTQGNTP</sequence>
<dbReference type="OrthoDB" id="5816932at2"/>
<accession>A0A1G6UZN4</accession>
<dbReference type="AlphaFoldDB" id="A0A1G6UZN4"/>
<dbReference type="STRING" id="187868.SAMN05192589_106208"/>